<dbReference type="InterPro" id="IPR000235">
    <property type="entry name" value="Ribosomal_uS7"/>
</dbReference>
<dbReference type="AlphaFoldDB" id="A0A2R4QQ46"/>
<evidence type="ECO:0000313" key="5">
    <source>
        <dbReference type="EMBL" id="AVZ00686.1"/>
    </source>
</evidence>
<name>A0A2R4QQ46_9PHAE</name>
<organism evidence="5">
    <name type="scientific">Fucus spiralis</name>
    <dbReference type="NCBI Taxonomy" id="87149"/>
    <lineage>
        <taxon>Eukaryota</taxon>
        <taxon>Sar</taxon>
        <taxon>Stramenopiles</taxon>
        <taxon>Ochrophyta</taxon>
        <taxon>PX clade</taxon>
        <taxon>Phaeophyceae</taxon>
        <taxon>Fucales</taxon>
        <taxon>Fucaceae</taxon>
        <taxon>Fucus</taxon>
    </lineage>
</organism>
<comment type="similarity">
    <text evidence="1">Belongs to the universal ribosomal protein uS7 family.</text>
</comment>
<gene>
    <name evidence="5" type="primary">rps7</name>
</gene>
<dbReference type="SUPFAM" id="SSF47973">
    <property type="entry name" value="Ribosomal protein S7"/>
    <property type="match status" value="1"/>
</dbReference>
<dbReference type="EMBL" id="MG922856">
    <property type="protein sequence ID" value="AVZ00686.1"/>
    <property type="molecule type" value="Genomic_DNA"/>
</dbReference>
<evidence type="ECO:0000256" key="3">
    <source>
        <dbReference type="ARBA" id="ARBA00023274"/>
    </source>
</evidence>
<evidence type="ECO:0000259" key="4">
    <source>
        <dbReference type="Pfam" id="PF00177"/>
    </source>
</evidence>
<evidence type="ECO:0000256" key="1">
    <source>
        <dbReference type="ARBA" id="ARBA00007151"/>
    </source>
</evidence>
<dbReference type="GO" id="GO:0005840">
    <property type="term" value="C:ribosome"/>
    <property type="evidence" value="ECO:0007669"/>
    <property type="project" value="UniProtKB-KW"/>
</dbReference>
<accession>A0A2R4QQ46</accession>
<dbReference type="Pfam" id="PF00177">
    <property type="entry name" value="Ribosomal_S7"/>
    <property type="match status" value="1"/>
</dbReference>
<dbReference type="InterPro" id="IPR023798">
    <property type="entry name" value="Ribosomal_uS7_dom"/>
</dbReference>
<keyword evidence="2 5" id="KW-0689">Ribosomal protein</keyword>
<feature type="domain" description="Small ribosomal subunit protein uS7" evidence="4">
    <location>
        <begin position="21"/>
        <end position="162"/>
    </location>
</feature>
<sequence length="181" mass="20991">MLEVQIKMSNINLKENFSFSGIKSDPLVKKMINLLMRDGKRSKAEQVLNKVFQVLDEKYPGRSLHIFYFSVFEAKRDIGIRLKPKPKKRRKINSFNTYVPYTISSMKGLNLGMRSLLKASRERSGSRPFWENLSEEILLASFGKGEVVAKRYSLNKLADSNKRRVHLGYRRLFPVISESKT</sequence>
<protein>
    <submittedName>
        <fullName evidence="5">Ribosomal protein S7</fullName>
    </submittedName>
</protein>
<proteinExistence type="inferred from homology"/>
<dbReference type="PIRSF" id="PIRSF002122">
    <property type="entry name" value="RPS7p_RPS7a_RPS5e_RPS7o"/>
    <property type="match status" value="1"/>
</dbReference>
<keyword evidence="3" id="KW-0687">Ribonucleoprotein</keyword>
<keyword evidence="5" id="KW-0496">Mitochondrion</keyword>
<dbReference type="GO" id="GO:0006412">
    <property type="term" value="P:translation"/>
    <property type="evidence" value="ECO:0007669"/>
    <property type="project" value="InterPro"/>
</dbReference>
<reference evidence="5" key="1">
    <citation type="submission" date="2018-02" db="EMBL/GenBank/DDBJ databases">
        <title>The complete organellar genomes of Fucus spiralis (Fucaeae, Phaeophyceae) from California, USA.</title>
        <authorList>
            <person name="Hughey J.R."/>
        </authorList>
    </citation>
    <scope>NUCLEOTIDE SEQUENCE</scope>
</reference>
<dbReference type="InterPro" id="IPR036823">
    <property type="entry name" value="Ribosomal_uS7_dom_sf"/>
</dbReference>
<evidence type="ECO:0000256" key="2">
    <source>
        <dbReference type="ARBA" id="ARBA00022980"/>
    </source>
</evidence>
<dbReference type="GO" id="GO:1990904">
    <property type="term" value="C:ribonucleoprotein complex"/>
    <property type="evidence" value="ECO:0007669"/>
    <property type="project" value="UniProtKB-KW"/>
</dbReference>
<geneLocation type="mitochondrion" evidence="5"/>
<dbReference type="Gene3D" id="1.10.455.10">
    <property type="entry name" value="Ribosomal protein S7 domain"/>
    <property type="match status" value="1"/>
</dbReference>